<evidence type="ECO:0000256" key="8">
    <source>
        <dbReference type="SAM" id="Phobius"/>
    </source>
</evidence>
<dbReference type="PANTHER" id="PTHR13285">
    <property type="entry name" value="ACYLTRANSFERASE"/>
    <property type="match status" value="1"/>
</dbReference>
<dbReference type="InterPro" id="IPR051085">
    <property type="entry name" value="MB_O-acyltransferase"/>
</dbReference>
<keyword evidence="4 8" id="KW-0812">Transmembrane</keyword>
<feature type="transmembrane region" description="Helical" evidence="8">
    <location>
        <begin position="227"/>
        <end position="245"/>
    </location>
</feature>
<proteinExistence type="inferred from homology"/>
<dbReference type="GO" id="GO:0016746">
    <property type="term" value="F:acyltransferase activity"/>
    <property type="evidence" value="ECO:0007669"/>
    <property type="project" value="UniProtKB-KW"/>
</dbReference>
<gene>
    <name evidence="9" type="ORF">SAMN02910406_01398</name>
</gene>
<evidence type="ECO:0000256" key="4">
    <source>
        <dbReference type="ARBA" id="ARBA00022692"/>
    </source>
</evidence>
<keyword evidence="5 8" id="KW-1133">Transmembrane helix</keyword>
<organism evidence="9 10">
    <name type="scientific">Ruminococcus albus</name>
    <dbReference type="NCBI Taxonomy" id="1264"/>
    <lineage>
        <taxon>Bacteria</taxon>
        <taxon>Bacillati</taxon>
        <taxon>Bacillota</taxon>
        <taxon>Clostridia</taxon>
        <taxon>Eubacteriales</taxon>
        <taxon>Oscillospiraceae</taxon>
        <taxon>Ruminococcus</taxon>
    </lineage>
</organism>
<name>A0A1I1HKE9_RUMAL</name>
<comment type="similarity">
    <text evidence="2 7">Belongs to the membrane-bound acyltransferase family.</text>
</comment>
<reference evidence="9 10" key="1">
    <citation type="submission" date="2016-10" db="EMBL/GenBank/DDBJ databases">
        <authorList>
            <person name="de Groot N.N."/>
        </authorList>
    </citation>
    <scope>NUCLEOTIDE SEQUENCE [LARGE SCALE GENOMIC DNA]</scope>
    <source>
        <strain evidence="9 10">AR67</strain>
    </source>
</reference>
<evidence type="ECO:0000256" key="6">
    <source>
        <dbReference type="ARBA" id="ARBA00023136"/>
    </source>
</evidence>
<feature type="transmembrane region" description="Helical" evidence="8">
    <location>
        <begin position="313"/>
        <end position="335"/>
    </location>
</feature>
<keyword evidence="6 7" id="KW-0472">Membrane</keyword>
<dbReference type="Proteomes" id="UP000182192">
    <property type="component" value="Unassembled WGS sequence"/>
</dbReference>
<dbReference type="GO" id="GO:0042121">
    <property type="term" value="P:alginic acid biosynthetic process"/>
    <property type="evidence" value="ECO:0007669"/>
    <property type="project" value="InterPro"/>
</dbReference>
<sequence length="473" mass="54284">MVFADLFFLYFFLPVCLICYFITRNATIRNIVLIVFSMIFYAWGEPVWVSILCVSALVDYCNGRVIEKHPEGWQAKLALAWSLIFNLGLLFGFKYTGFFVENLNNATGLGLPVPHIRLPIGISFYTFQTISYTIDCYWGKVKPQKSFLKFLMYVSLFPQLVAGPIVRYSVIAEEIEDRKTTINDISEGFSRIILGLGKKVLIANSLSTVVTSLFGDADNKYSAIDSLSVLGTWYGAILVGLWYYFDFSGYSDIAIGLGRIFGFHFDENFKYPFICKTISEFWQRWHISLSSFFRDYVLYIPIFGKRRKYGGLFLVWFLTGLWHGASWNFVFWGLYYGLFIMMEMMIGKKKMKKMPVPVAHIYTKTIIFLGFGIFYFESLPKLCKFFKGLIGLNGNAFCDAYTANIFMGNIFLFIAAIFFSMPVIPKLREMAFKKPGSAYIFQSAGVICNALMLLASSLLLLNNTNNPFLYFRF</sequence>
<evidence type="ECO:0000256" key="7">
    <source>
        <dbReference type="PIRNR" id="PIRNR016636"/>
    </source>
</evidence>
<dbReference type="PANTHER" id="PTHR13285:SF18">
    <property type="entry name" value="PROTEIN-CYSTEINE N-PALMITOYLTRANSFERASE RASP"/>
    <property type="match status" value="1"/>
</dbReference>
<keyword evidence="7" id="KW-0012">Acyltransferase</keyword>
<evidence type="ECO:0000256" key="1">
    <source>
        <dbReference type="ARBA" id="ARBA00004651"/>
    </source>
</evidence>
<feature type="transmembrane region" description="Helical" evidence="8">
    <location>
        <begin position="405"/>
        <end position="424"/>
    </location>
</feature>
<evidence type="ECO:0000256" key="5">
    <source>
        <dbReference type="ARBA" id="ARBA00022989"/>
    </source>
</evidence>
<evidence type="ECO:0000313" key="10">
    <source>
        <dbReference type="Proteomes" id="UP000182192"/>
    </source>
</evidence>
<dbReference type="PIRSF" id="PIRSF016636">
    <property type="entry name" value="AlgI_DltB"/>
    <property type="match status" value="1"/>
</dbReference>
<feature type="transmembrane region" description="Helical" evidence="8">
    <location>
        <begin position="150"/>
        <end position="172"/>
    </location>
</feature>
<dbReference type="GO" id="GO:0005886">
    <property type="term" value="C:plasma membrane"/>
    <property type="evidence" value="ECO:0007669"/>
    <property type="project" value="UniProtKB-SubCell"/>
</dbReference>
<dbReference type="eggNOG" id="COG1696">
    <property type="taxonomic scope" value="Bacteria"/>
</dbReference>
<feature type="transmembrane region" description="Helical" evidence="8">
    <location>
        <begin position="436"/>
        <end position="461"/>
    </location>
</feature>
<dbReference type="InterPro" id="IPR024194">
    <property type="entry name" value="Ac/AlaTfrase_AlgI/DltB"/>
</dbReference>
<feature type="transmembrane region" description="Helical" evidence="8">
    <location>
        <begin position="6"/>
        <end position="23"/>
    </location>
</feature>
<dbReference type="PIRSF" id="PIRSF500217">
    <property type="entry name" value="AlgI"/>
    <property type="match status" value="1"/>
</dbReference>
<dbReference type="Pfam" id="PF03062">
    <property type="entry name" value="MBOAT"/>
    <property type="match status" value="1"/>
</dbReference>
<keyword evidence="3 7" id="KW-1003">Cell membrane</keyword>
<feature type="transmembrane region" description="Helical" evidence="8">
    <location>
        <begin position="356"/>
        <end position="376"/>
    </location>
</feature>
<evidence type="ECO:0000313" key="9">
    <source>
        <dbReference type="EMBL" id="SFC24547.1"/>
    </source>
</evidence>
<protein>
    <submittedName>
        <fullName evidence="9">Alginate O-acetyltransferase complex protein AlgI</fullName>
    </submittedName>
</protein>
<dbReference type="AlphaFoldDB" id="A0A1I1HKE9"/>
<evidence type="ECO:0000256" key="3">
    <source>
        <dbReference type="ARBA" id="ARBA00022475"/>
    </source>
</evidence>
<accession>A0A1I1HKE9</accession>
<feature type="transmembrane region" description="Helical" evidence="8">
    <location>
        <begin position="30"/>
        <end position="58"/>
    </location>
</feature>
<comment type="subcellular location">
    <subcellularLocation>
        <location evidence="1">Cell membrane</location>
        <topology evidence="1">Multi-pass membrane protein</topology>
    </subcellularLocation>
</comment>
<feature type="transmembrane region" description="Helical" evidence="8">
    <location>
        <begin position="192"/>
        <end position="215"/>
    </location>
</feature>
<evidence type="ECO:0000256" key="2">
    <source>
        <dbReference type="ARBA" id="ARBA00010323"/>
    </source>
</evidence>
<dbReference type="InterPro" id="IPR028362">
    <property type="entry name" value="AlgI"/>
</dbReference>
<feature type="transmembrane region" description="Helical" evidence="8">
    <location>
        <begin position="78"/>
        <end position="100"/>
    </location>
</feature>
<dbReference type="OrthoDB" id="9805788at2"/>
<dbReference type="EMBL" id="FOKQ01000009">
    <property type="protein sequence ID" value="SFC24547.1"/>
    <property type="molecule type" value="Genomic_DNA"/>
</dbReference>
<keyword evidence="7 9" id="KW-0808">Transferase</keyword>
<dbReference type="InterPro" id="IPR004299">
    <property type="entry name" value="MBOAT_fam"/>
</dbReference>